<reference evidence="2 3" key="1">
    <citation type="submission" date="2019-07" db="EMBL/GenBank/DDBJ databases">
        <title>Pseudomonas mangiferae sp. nov., isolated from bark of mango tree in Thailand.</title>
        <authorList>
            <person name="Srisuk N."/>
            <person name="Anurat P."/>
        </authorList>
    </citation>
    <scope>NUCLEOTIDE SEQUENCE [LARGE SCALE GENOMIC DNA]</scope>
    <source>
        <strain evidence="2 3">DMKU_BBB3-04</strain>
    </source>
</reference>
<keyword evidence="3" id="KW-1185">Reference proteome</keyword>
<feature type="chain" id="PRO_5021779092" evidence="1">
    <location>
        <begin position="21"/>
        <end position="250"/>
    </location>
</feature>
<organism evidence="2 3">
    <name type="scientific">Pseudomonas mangiferae</name>
    <dbReference type="NCBI Taxonomy" id="2593654"/>
    <lineage>
        <taxon>Bacteria</taxon>
        <taxon>Pseudomonadati</taxon>
        <taxon>Pseudomonadota</taxon>
        <taxon>Gammaproteobacteria</taxon>
        <taxon>Pseudomonadales</taxon>
        <taxon>Pseudomonadaceae</taxon>
        <taxon>Pseudomonas</taxon>
    </lineage>
</organism>
<evidence type="ECO:0000313" key="3">
    <source>
        <dbReference type="Proteomes" id="UP000315235"/>
    </source>
</evidence>
<keyword evidence="1" id="KW-0732">Signal</keyword>
<accession>A0A553GUB2</accession>
<dbReference type="AlphaFoldDB" id="A0A553GUB2"/>
<dbReference type="SUPFAM" id="SSF53850">
    <property type="entry name" value="Periplasmic binding protein-like II"/>
    <property type="match status" value="1"/>
</dbReference>
<evidence type="ECO:0000313" key="2">
    <source>
        <dbReference type="EMBL" id="TRX73100.1"/>
    </source>
</evidence>
<proteinExistence type="predicted"/>
<dbReference type="Proteomes" id="UP000315235">
    <property type="component" value="Unassembled WGS sequence"/>
</dbReference>
<evidence type="ECO:0000256" key="1">
    <source>
        <dbReference type="SAM" id="SignalP"/>
    </source>
</evidence>
<sequence length="250" mass="28262">MRAWLLLSLLLWLPALPAAEAPVKAVRLVSGDWPGFTNRDGSGLVWDIMRLVFEPAGVTLSYRTEPYTRGVGLVQRGEADAWLGSYADEGFDGVVYGQLTYGIDRIAALSLARQVVPELKAIGRYRLAWVRGYGYQRHLPGVTSFREVERRSGILEMLDRDRADFYIDALPDVEGVLAQSPEPQRYRVTELTGIPLYPGFADTEHGRRLAAFYDRRIAALMADGSLRQLYQRWQQPYLIDSYRESTDASQ</sequence>
<gene>
    <name evidence="2" type="ORF">FM069_19430</name>
</gene>
<feature type="signal peptide" evidence="1">
    <location>
        <begin position="1"/>
        <end position="20"/>
    </location>
</feature>
<dbReference type="RefSeq" id="WP_143490072.1">
    <property type="nucleotide sequence ID" value="NZ_VJOY01000020.1"/>
</dbReference>
<comment type="caution">
    <text evidence="2">The sequence shown here is derived from an EMBL/GenBank/DDBJ whole genome shotgun (WGS) entry which is preliminary data.</text>
</comment>
<name>A0A553GUB2_9PSED</name>
<protein>
    <submittedName>
        <fullName evidence="2">Amino acid ABC transporter substrate-binding protein</fullName>
    </submittedName>
</protein>
<dbReference type="Gene3D" id="3.40.190.10">
    <property type="entry name" value="Periplasmic binding protein-like II"/>
    <property type="match status" value="2"/>
</dbReference>
<dbReference type="EMBL" id="VJOY01000020">
    <property type="protein sequence ID" value="TRX73100.1"/>
    <property type="molecule type" value="Genomic_DNA"/>
</dbReference>
<dbReference type="OrthoDB" id="5765098at2"/>